<dbReference type="AlphaFoldDB" id="X1MPM6"/>
<accession>X1MPM6</accession>
<dbReference type="EMBL" id="BARV01008132">
    <property type="protein sequence ID" value="GAI16640.1"/>
    <property type="molecule type" value="Genomic_DNA"/>
</dbReference>
<organism evidence="1">
    <name type="scientific">marine sediment metagenome</name>
    <dbReference type="NCBI Taxonomy" id="412755"/>
    <lineage>
        <taxon>unclassified sequences</taxon>
        <taxon>metagenomes</taxon>
        <taxon>ecological metagenomes</taxon>
    </lineage>
</organism>
<reference evidence="1" key="1">
    <citation type="journal article" date="2014" name="Front. Microbiol.">
        <title>High frequency of phylogenetically diverse reductive dehalogenase-homologous genes in deep subseafloor sedimentary metagenomes.</title>
        <authorList>
            <person name="Kawai M."/>
            <person name="Futagami T."/>
            <person name="Toyoda A."/>
            <person name="Takaki Y."/>
            <person name="Nishi S."/>
            <person name="Hori S."/>
            <person name="Arai W."/>
            <person name="Tsubouchi T."/>
            <person name="Morono Y."/>
            <person name="Uchiyama I."/>
            <person name="Ito T."/>
            <person name="Fujiyama A."/>
            <person name="Inagaki F."/>
            <person name="Takami H."/>
        </authorList>
    </citation>
    <scope>NUCLEOTIDE SEQUENCE</scope>
    <source>
        <strain evidence="1">Expedition CK06-06</strain>
    </source>
</reference>
<proteinExistence type="predicted"/>
<sequence>MTEQNEVKAMVVKQDADKLSTYVKARFPKDLVTPEAALNFAKWCIAHQLEPIRDCIPYMGNPYITIEWLDRQASDDEKFKGYSYKVFGQQDKESLDFDPKDLVVECQADFEGLKKPLVGLGVVTKREKESVTGGEVDEATGRGYRAPVIHLHPQKMVFKRARAATFKQRYHIPAPILEELPYTTVVEAEYRIIEEKQPPLKARRWRENR</sequence>
<gene>
    <name evidence="1" type="ORF">S06H3_16434</name>
</gene>
<comment type="caution">
    <text evidence="1">The sequence shown here is derived from an EMBL/GenBank/DDBJ whole genome shotgun (WGS) entry which is preliminary data.</text>
</comment>
<name>X1MPM6_9ZZZZ</name>
<evidence type="ECO:0000313" key="1">
    <source>
        <dbReference type="EMBL" id="GAI16640.1"/>
    </source>
</evidence>
<protein>
    <submittedName>
        <fullName evidence="1">Uncharacterized protein</fullName>
    </submittedName>
</protein>